<keyword evidence="1" id="KW-0812">Transmembrane</keyword>
<protein>
    <recommendedName>
        <fullName evidence="4">DUF2029 domain-containing protein</fullName>
    </recommendedName>
</protein>
<feature type="transmembrane region" description="Helical" evidence="1">
    <location>
        <begin position="30"/>
        <end position="47"/>
    </location>
</feature>
<feature type="transmembrane region" description="Helical" evidence="1">
    <location>
        <begin position="435"/>
        <end position="454"/>
    </location>
</feature>
<name>A0ABW5M4W7_9BACT</name>
<sequence>MTTTFPRIIWLITSAVFYSILAYTVPRQQFGLVIGLSTGLFLGYGWVVTSPPTPVHQERGARRASCSPFFSRKGAGGEVDLDSFLFTAAIIFRLLLLFATPKLSDDVYRFIWDGRLLAHGFNPYLYLPSTIIGTPVATASGLDQVLFQQLNSPNYFTVYPPFNQAFFGLAALLANGNLLWNIVWLRIPILLSEMGTLWLLPKLLRNLDLNSNLTLLYGLNPLVILELTGNLHFEAVMIFLGLLASWWLMQKQFIASASALALAIATKLLPLLLLPLVVRRLGWGRGIAYAALTGGLTMALFLPFASLELVQNVFSSINLYFQKFEFNASVYYIARAIGYWGSGYNIIGYAGFSLSIGIIGCVLWIAFRWQNVSTQTQALAMLTIYFTLATTVHPWYITTLVAASVFTRFRYPLVWSALIPLSYFTYRSSPYSENLWLTAIEYSIVGVVAVWEIWQNQTKKATGQSTDGFSKVG</sequence>
<feature type="transmembrane region" description="Helical" evidence="1">
    <location>
        <begin position="162"/>
        <end position="184"/>
    </location>
</feature>
<feature type="transmembrane region" description="Helical" evidence="1">
    <location>
        <begin position="254"/>
        <end position="274"/>
    </location>
</feature>
<feature type="transmembrane region" description="Helical" evidence="1">
    <location>
        <begin position="379"/>
        <end position="397"/>
    </location>
</feature>
<reference evidence="3" key="1">
    <citation type="journal article" date="2019" name="Int. J. Syst. Evol. Microbiol.">
        <title>The Global Catalogue of Microorganisms (GCM) 10K type strain sequencing project: providing services to taxonomists for standard genome sequencing and annotation.</title>
        <authorList>
            <consortium name="The Broad Institute Genomics Platform"/>
            <consortium name="The Broad Institute Genome Sequencing Center for Infectious Disease"/>
            <person name="Wu L."/>
            <person name="Ma J."/>
        </authorList>
    </citation>
    <scope>NUCLEOTIDE SEQUENCE [LARGE SCALE GENOMIC DNA]</scope>
    <source>
        <strain evidence="3">KCTC 42805</strain>
    </source>
</reference>
<feature type="transmembrane region" description="Helical" evidence="1">
    <location>
        <begin position="84"/>
        <end position="103"/>
    </location>
</feature>
<dbReference type="EMBL" id="JBHULN010000007">
    <property type="protein sequence ID" value="MFD2571622.1"/>
    <property type="molecule type" value="Genomic_DNA"/>
</dbReference>
<keyword evidence="1" id="KW-1133">Transmembrane helix</keyword>
<feature type="transmembrane region" description="Helical" evidence="1">
    <location>
        <begin position="346"/>
        <end position="367"/>
    </location>
</feature>
<organism evidence="2 3">
    <name type="scientific">Spirosoma soli</name>
    <dbReference type="NCBI Taxonomy" id="1770529"/>
    <lineage>
        <taxon>Bacteria</taxon>
        <taxon>Pseudomonadati</taxon>
        <taxon>Bacteroidota</taxon>
        <taxon>Cytophagia</taxon>
        <taxon>Cytophagales</taxon>
        <taxon>Cytophagaceae</taxon>
        <taxon>Spirosoma</taxon>
    </lineage>
</organism>
<feature type="transmembrane region" description="Helical" evidence="1">
    <location>
        <begin position="231"/>
        <end position="248"/>
    </location>
</feature>
<keyword evidence="3" id="KW-1185">Reference proteome</keyword>
<feature type="transmembrane region" description="Helical" evidence="1">
    <location>
        <begin position="124"/>
        <end position="142"/>
    </location>
</feature>
<keyword evidence="1" id="KW-0472">Membrane</keyword>
<proteinExistence type="predicted"/>
<evidence type="ECO:0000313" key="2">
    <source>
        <dbReference type="EMBL" id="MFD2571622.1"/>
    </source>
</evidence>
<accession>A0ABW5M4W7</accession>
<evidence type="ECO:0000313" key="3">
    <source>
        <dbReference type="Proteomes" id="UP001597469"/>
    </source>
</evidence>
<dbReference type="Proteomes" id="UP001597469">
    <property type="component" value="Unassembled WGS sequence"/>
</dbReference>
<dbReference type="Pfam" id="PF26314">
    <property type="entry name" value="MptA_B_family"/>
    <property type="match status" value="1"/>
</dbReference>
<comment type="caution">
    <text evidence="2">The sequence shown here is derived from an EMBL/GenBank/DDBJ whole genome shotgun (WGS) entry which is preliminary data.</text>
</comment>
<evidence type="ECO:0008006" key="4">
    <source>
        <dbReference type="Google" id="ProtNLM"/>
    </source>
</evidence>
<feature type="transmembrane region" description="Helical" evidence="1">
    <location>
        <begin position="6"/>
        <end position="23"/>
    </location>
</feature>
<dbReference type="RefSeq" id="WP_381523328.1">
    <property type="nucleotide sequence ID" value="NZ_JBHULN010000007.1"/>
</dbReference>
<evidence type="ECO:0000256" key="1">
    <source>
        <dbReference type="SAM" id="Phobius"/>
    </source>
</evidence>
<gene>
    <name evidence="2" type="ORF">ACFSUS_13335</name>
</gene>
<feature type="transmembrane region" description="Helical" evidence="1">
    <location>
        <begin position="286"/>
        <end position="305"/>
    </location>
</feature>